<dbReference type="RefSeq" id="WP_041346857.1">
    <property type="nucleotide sequence ID" value="NZ_LWBO01000007.1"/>
</dbReference>
<protein>
    <submittedName>
        <fullName evidence="1">Uncharacterized protein</fullName>
    </submittedName>
</protein>
<evidence type="ECO:0000313" key="2">
    <source>
        <dbReference type="Proteomes" id="UP000192277"/>
    </source>
</evidence>
<keyword evidence="2" id="KW-1185">Reference proteome</keyword>
<reference evidence="1 2" key="1">
    <citation type="submission" date="2016-04" db="EMBL/GenBank/DDBJ databases">
        <authorList>
            <person name="Chen L."/>
            <person name="Zhuang W."/>
            <person name="Wang G."/>
        </authorList>
    </citation>
    <scope>NUCLEOTIDE SEQUENCE [LARGE SCALE GENOMIC DNA]</scope>
    <source>
        <strain evidence="2">GR20</strain>
    </source>
</reference>
<gene>
    <name evidence="1" type="ORF">A4D02_27700</name>
</gene>
<evidence type="ECO:0000313" key="1">
    <source>
        <dbReference type="EMBL" id="OQP50215.1"/>
    </source>
</evidence>
<proteinExistence type="predicted"/>
<organism evidence="1 2">
    <name type="scientific">Niastella koreensis</name>
    <dbReference type="NCBI Taxonomy" id="354356"/>
    <lineage>
        <taxon>Bacteria</taxon>
        <taxon>Pseudomonadati</taxon>
        <taxon>Bacteroidota</taxon>
        <taxon>Chitinophagia</taxon>
        <taxon>Chitinophagales</taxon>
        <taxon>Chitinophagaceae</taxon>
        <taxon>Niastella</taxon>
    </lineage>
</organism>
<comment type="caution">
    <text evidence="1">The sequence shown here is derived from an EMBL/GenBank/DDBJ whole genome shotgun (WGS) entry which is preliminary data.</text>
</comment>
<dbReference type="Proteomes" id="UP000192277">
    <property type="component" value="Unassembled WGS sequence"/>
</dbReference>
<accession>A0ABX3P0R8</accession>
<dbReference type="EMBL" id="LWBO01000007">
    <property type="protein sequence ID" value="OQP50215.1"/>
    <property type="molecule type" value="Genomic_DNA"/>
</dbReference>
<sequence length="186" mass="21578">MYDATTKADYYLLSFSVFEYRFRLNQTGNAATLFSTTCTFFKPRTEVVTFFYTGSTGRFYNIAFTRSWVEKNLLFSSAAEKEKVLQFLNNETSFLNWIDIVPDAEALSAAILQQLQREETPGNNRQWFVDTLHHTIGHFFHTAFADRRLENYSSLNNKDYAKVALVKKRMLDNLQKPFAGVDAMLK</sequence>
<name>A0ABX3P0R8_9BACT</name>